<evidence type="ECO:0000256" key="4">
    <source>
        <dbReference type="ARBA" id="ARBA00023239"/>
    </source>
</evidence>
<gene>
    <name evidence="6" type="primary">psuG</name>
    <name evidence="7" type="ORF">ATL17_1038</name>
</gene>
<evidence type="ECO:0000256" key="2">
    <source>
        <dbReference type="ARBA" id="ARBA00022801"/>
    </source>
</evidence>
<dbReference type="Proteomes" id="UP000295391">
    <property type="component" value="Unassembled WGS sequence"/>
</dbReference>
<feature type="binding site" evidence="6">
    <location>
        <position position="108"/>
    </location>
    <ligand>
        <name>substrate</name>
    </ligand>
</feature>
<dbReference type="Pfam" id="PF04227">
    <property type="entry name" value="Indigoidine_A"/>
    <property type="match status" value="1"/>
</dbReference>
<accession>A0A4R6VU84</accession>
<keyword evidence="5 6" id="KW-0326">Glycosidase</keyword>
<feature type="active site" description="Nucleophile" evidence="6">
    <location>
        <position position="159"/>
    </location>
</feature>
<dbReference type="InterPro" id="IPR007342">
    <property type="entry name" value="PsuG"/>
</dbReference>
<evidence type="ECO:0000256" key="5">
    <source>
        <dbReference type="ARBA" id="ARBA00023295"/>
    </source>
</evidence>
<sequence>MNFDLQFGAHVAEALRNDTPIVALETTVVTHGMAYPSNLETALAMENAVKEAGACPATLGIVNGQVTVGLSEEQLKDFATSERGSIAKCSRRDFAPLLGKKHSGSLTVAGTMIVAAAAKIDIFATGGIGGVHRGHPFDVSADLTELGKTPVAVVCAGAKSILDLPLTLEVLETQGVPIVGYQTPNLPAFYTRDSGMALPHSVDNVNEAAATFNAWRDLGADSGLLFTNPVPEADALSNDEMETIIDKAIAEADANGVKGAAVTPFVLGKVVELSGGRSLKANIALLINNAKLAGEIAIAAKG</sequence>
<dbReference type="EC" id="4.2.1.70" evidence="6"/>
<feature type="binding site" evidence="6">
    <location>
        <position position="88"/>
    </location>
    <ligand>
        <name>substrate</name>
    </ligand>
</feature>
<proteinExistence type="inferred from homology"/>
<keyword evidence="2 6" id="KW-0378">Hydrolase</keyword>
<dbReference type="GO" id="GO:0046872">
    <property type="term" value="F:metal ion binding"/>
    <property type="evidence" value="ECO:0007669"/>
    <property type="project" value="UniProtKB-KW"/>
</dbReference>
<dbReference type="AlphaFoldDB" id="A0A4R6VU84"/>
<name>A0A4R6VU84_9HYPH</name>
<dbReference type="OrthoDB" id="9805870at2"/>
<feature type="binding site" evidence="6">
    <location>
        <position position="138"/>
    </location>
    <ligand>
        <name>Mn(2+)</name>
        <dbReference type="ChEBI" id="CHEBI:29035"/>
    </ligand>
</feature>
<keyword evidence="3 6" id="KW-0464">Manganese</keyword>
<keyword evidence="4 6" id="KW-0456">Lyase</keyword>
<comment type="subunit">
    <text evidence="6">Homotrimer.</text>
</comment>
<evidence type="ECO:0000313" key="7">
    <source>
        <dbReference type="EMBL" id="TDQ67031.1"/>
    </source>
</evidence>
<keyword evidence="1 6" id="KW-0479">Metal-binding</keyword>
<dbReference type="GO" id="GO:0004730">
    <property type="term" value="F:pseudouridylate synthase activity"/>
    <property type="evidence" value="ECO:0007669"/>
    <property type="project" value="UniProtKB-UniRule"/>
</dbReference>
<comment type="cofactor">
    <cofactor evidence="6">
        <name>Mn(2+)</name>
        <dbReference type="ChEBI" id="CHEBI:29035"/>
    </cofactor>
    <text evidence="6">Binds 1 Mn(2+) ion per subunit.</text>
</comment>
<dbReference type="GO" id="GO:0046113">
    <property type="term" value="P:nucleobase catabolic process"/>
    <property type="evidence" value="ECO:0007669"/>
    <property type="project" value="UniProtKB-UniRule"/>
</dbReference>
<evidence type="ECO:0000313" key="8">
    <source>
        <dbReference type="Proteomes" id="UP000295391"/>
    </source>
</evidence>
<dbReference type="InterPro" id="IPR022830">
    <property type="entry name" value="Indigdn_synthA-like"/>
</dbReference>
<dbReference type="PANTHER" id="PTHR42909:SF1">
    <property type="entry name" value="CARBOHYDRATE KINASE PFKB DOMAIN-CONTAINING PROTEIN"/>
    <property type="match status" value="1"/>
</dbReference>
<comment type="similarity">
    <text evidence="6">Belongs to the pseudouridine-5'-phosphate glycosidase family.</text>
</comment>
<dbReference type="RefSeq" id="WP_133571677.1">
    <property type="nucleotide sequence ID" value="NZ_SNYR01000001.1"/>
</dbReference>
<dbReference type="SUPFAM" id="SSF110581">
    <property type="entry name" value="Indigoidine synthase A-like"/>
    <property type="match status" value="1"/>
</dbReference>
<feature type="binding site" evidence="6">
    <location>
        <begin position="140"/>
        <end position="142"/>
    </location>
    <ligand>
        <name>substrate</name>
    </ligand>
</feature>
<dbReference type="PANTHER" id="PTHR42909">
    <property type="entry name" value="ZGC:136858"/>
    <property type="match status" value="1"/>
</dbReference>
<keyword evidence="8" id="KW-1185">Reference proteome</keyword>
<evidence type="ECO:0000256" key="3">
    <source>
        <dbReference type="ARBA" id="ARBA00023211"/>
    </source>
</evidence>
<dbReference type="Gene3D" id="3.40.1790.10">
    <property type="entry name" value="Indigoidine synthase domain"/>
    <property type="match status" value="1"/>
</dbReference>
<reference evidence="7 8" key="1">
    <citation type="submission" date="2019-03" db="EMBL/GenBank/DDBJ databases">
        <title>Genomic Encyclopedia of Type Strains, Phase III (KMG-III): the genomes of soil and plant-associated and newly described type strains.</title>
        <authorList>
            <person name="Whitman W."/>
        </authorList>
    </citation>
    <scope>NUCLEOTIDE SEQUENCE [LARGE SCALE GENOMIC DNA]</scope>
    <source>
        <strain evidence="7 8">CGMCC 1.7002</strain>
    </source>
</reference>
<dbReference type="GO" id="GO:0016798">
    <property type="term" value="F:hydrolase activity, acting on glycosyl bonds"/>
    <property type="evidence" value="ECO:0007669"/>
    <property type="project" value="UniProtKB-KW"/>
</dbReference>
<comment type="function">
    <text evidence="6">Catalyzes the reversible cleavage of pseudouridine 5'-phosphate (PsiMP) to ribose 5-phosphate and uracil. Functions biologically in the cleavage direction, as part of a pseudouridine degradation pathway.</text>
</comment>
<comment type="caution">
    <text evidence="7">The sequence shown here is derived from an EMBL/GenBank/DDBJ whole genome shotgun (WGS) entry which is preliminary data.</text>
</comment>
<dbReference type="HAMAP" id="MF_01876">
    <property type="entry name" value="PsiMP_glycosidase"/>
    <property type="match status" value="1"/>
</dbReference>
<dbReference type="GO" id="GO:0005737">
    <property type="term" value="C:cytoplasm"/>
    <property type="evidence" value="ECO:0007669"/>
    <property type="project" value="TreeGrafter"/>
</dbReference>
<feature type="active site" description="Proton donor" evidence="6">
    <location>
        <position position="25"/>
    </location>
</feature>
<dbReference type="EMBL" id="SNYR01000001">
    <property type="protein sequence ID" value="TDQ67031.1"/>
    <property type="molecule type" value="Genomic_DNA"/>
</dbReference>
<comment type="catalytic activity">
    <reaction evidence="6">
        <text>D-ribose 5-phosphate + uracil = psi-UMP + H2O</text>
        <dbReference type="Rhea" id="RHEA:18337"/>
        <dbReference type="ChEBI" id="CHEBI:15377"/>
        <dbReference type="ChEBI" id="CHEBI:17568"/>
        <dbReference type="ChEBI" id="CHEBI:58380"/>
        <dbReference type="ChEBI" id="CHEBI:78346"/>
        <dbReference type="EC" id="4.2.1.70"/>
    </reaction>
</comment>
<protein>
    <recommendedName>
        <fullName evidence="6">Pseudouridine-5'-phosphate glycosidase</fullName>
        <shortName evidence="6">PsiMP glycosidase</shortName>
        <ecNumber evidence="6">4.2.1.70</ecNumber>
    </recommendedName>
</protein>
<evidence type="ECO:0000256" key="1">
    <source>
        <dbReference type="ARBA" id="ARBA00022723"/>
    </source>
</evidence>
<organism evidence="7 8">
    <name type="scientific">Maritalea mobilis</name>
    <dbReference type="NCBI Taxonomy" id="483324"/>
    <lineage>
        <taxon>Bacteria</taxon>
        <taxon>Pseudomonadati</taxon>
        <taxon>Pseudomonadota</taxon>
        <taxon>Alphaproteobacteria</taxon>
        <taxon>Hyphomicrobiales</taxon>
        <taxon>Devosiaceae</taxon>
        <taxon>Maritalea</taxon>
    </lineage>
</organism>
<evidence type="ECO:0000256" key="6">
    <source>
        <dbReference type="HAMAP-Rule" id="MF_01876"/>
    </source>
</evidence>